<sequence length="93" mass="10865">MIRSFADRDTERIWLRQRIAALSPELQRGANRKLLLLDAAENLQDLRIPPGNRLEQLKGDRSGQHSIRVNDQWRICFIWTEAGAENVELVDYH</sequence>
<dbReference type="AlphaFoldDB" id="A0A4S4FR42"/>
<evidence type="ECO:0008006" key="3">
    <source>
        <dbReference type="Google" id="ProtNLM"/>
    </source>
</evidence>
<dbReference type="InterPro" id="IPR007711">
    <property type="entry name" value="HigB-1"/>
</dbReference>
<comment type="caution">
    <text evidence="1">The sequence shown here is derived from an EMBL/GenBank/DDBJ whole genome shotgun (WGS) entry which is preliminary data.</text>
</comment>
<dbReference type="PANTHER" id="PTHR40266:SF2">
    <property type="entry name" value="TOXIN HIGB-1"/>
    <property type="match status" value="1"/>
</dbReference>
<dbReference type="Gene3D" id="3.30.2310.20">
    <property type="entry name" value="RelE-like"/>
    <property type="match status" value="1"/>
</dbReference>
<gene>
    <name evidence="1" type="ORF">E6C64_00165</name>
</gene>
<protein>
    <recommendedName>
        <fullName evidence="3">Plasmid maintenance system killer</fullName>
    </recommendedName>
</protein>
<accession>A0A4S4FR42</accession>
<dbReference type="Proteomes" id="UP000309133">
    <property type="component" value="Unassembled WGS sequence"/>
</dbReference>
<reference evidence="1 2" key="1">
    <citation type="submission" date="2019-04" db="EMBL/GenBank/DDBJ databases">
        <authorList>
            <person name="Jiang L."/>
        </authorList>
    </citation>
    <scope>NUCLEOTIDE SEQUENCE [LARGE SCALE GENOMIC DNA]</scope>
    <source>
        <strain evidence="1 2">YIM 131853</strain>
    </source>
</reference>
<dbReference type="InterPro" id="IPR035093">
    <property type="entry name" value="RelE/ParE_toxin_dom_sf"/>
</dbReference>
<dbReference type="EMBL" id="SSSM01000001">
    <property type="protein sequence ID" value="THG32834.1"/>
    <property type="molecule type" value="Genomic_DNA"/>
</dbReference>
<evidence type="ECO:0000313" key="1">
    <source>
        <dbReference type="EMBL" id="THG32834.1"/>
    </source>
</evidence>
<evidence type="ECO:0000313" key="2">
    <source>
        <dbReference type="Proteomes" id="UP000309133"/>
    </source>
</evidence>
<organism evidence="1 2">
    <name type="scientific">Naasia lichenicola</name>
    <dbReference type="NCBI Taxonomy" id="2565933"/>
    <lineage>
        <taxon>Bacteria</taxon>
        <taxon>Bacillati</taxon>
        <taxon>Actinomycetota</taxon>
        <taxon>Actinomycetes</taxon>
        <taxon>Micrococcales</taxon>
        <taxon>Microbacteriaceae</taxon>
        <taxon>Naasia</taxon>
    </lineage>
</organism>
<dbReference type="SUPFAM" id="SSF143011">
    <property type="entry name" value="RelE-like"/>
    <property type="match status" value="1"/>
</dbReference>
<dbReference type="OrthoDB" id="9801102at2"/>
<dbReference type="PANTHER" id="PTHR40266">
    <property type="entry name" value="TOXIN HIGB-1"/>
    <property type="match status" value="1"/>
</dbReference>
<keyword evidence="2" id="KW-1185">Reference proteome</keyword>
<name>A0A4S4FR42_9MICO</name>
<dbReference type="Pfam" id="PF05015">
    <property type="entry name" value="HigB-like_toxin"/>
    <property type="match status" value="1"/>
</dbReference>
<proteinExistence type="predicted"/>